<name>A0ABR6AY57_9BACI</name>
<dbReference type="InterPro" id="IPR043148">
    <property type="entry name" value="TagF_C"/>
</dbReference>
<dbReference type="RefSeq" id="WP_099496880.1">
    <property type="nucleotide sequence ID" value="NZ_JACJIG010000001.1"/>
</dbReference>
<gene>
    <name evidence="7" type="ORF">HNP39_000524</name>
</gene>
<accession>A0ABR6AY57</accession>
<dbReference type="EC" id="2.7.8.14" evidence="7"/>
<comment type="subcellular location">
    <subcellularLocation>
        <location evidence="1">Cell membrane</location>
        <topology evidence="1">Peripheral membrane protein</topology>
    </subcellularLocation>
</comment>
<reference evidence="7 8" key="1">
    <citation type="submission" date="2020-08" db="EMBL/GenBank/DDBJ databases">
        <title>Functional genomics of gut bacteria from endangered species of beetles.</title>
        <authorList>
            <person name="Carlos-Shanley C."/>
        </authorList>
    </citation>
    <scope>NUCLEOTIDE SEQUENCE [LARGE SCALE GENOMIC DNA]</scope>
    <source>
        <strain evidence="7 8">S00152</strain>
    </source>
</reference>
<dbReference type="Gene3D" id="3.40.50.12580">
    <property type="match status" value="1"/>
</dbReference>
<dbReference type="InterPro" id="IPR051612">
    <property type="entry name" value="Teichoic_Acid_Biosynth"/>
</dbReference>
<dbReference type="InterPro" id="IPR007554">
    <property type="entry name" value="Glycerophosphate_synth"/>
</dbReference>
<dbReference type="SUPFAM" id="SSF53756">
    <property type="entry name" value="UDP-Glycosyltransferase/glycogen phosphorylase"/>
    <property type="match status" value="1"/>
</dbReference>
<keyword evidence="8" id="KW-1185">Reference proteome</keyword>
<keyword evidence="3" id="KW-1003">Cell membrane</keyword>
<dbReference type="Pfam" id="PF04464">
    <property type="entry name" value="Glyphos_transf"/>
    <property type="match status" value="1"/>
</dbReference>
<dbReference type="GO" id="GO:0047356">
    <property type="term" value="F:CDP-ribitol ribitolphosphotransferase activity"/>
    <property type="evidence" value="ECO:0007669"/>
    <property type="project" value="UniProtKB-EC"/>
</dbReference>
<dbReference type="EMBL" id="JACJIG010000001">
    <property type="protein sequence ID" value="MBA8916812.1"/>
    <property type="molecule type" value="Genomic_DNA"/>
</dbReference>
<dbReference type="Proteomes" id="UP000517315">
    <property type="component" value="Unassembled WGS sequence"/>
</dbReference>
<dbReference type="InterPro" id="IPR043149">
    <property type="entry name" value="TagF_N"/>
</dbReference>
<protein>
    <submittedName>
        <fullName evidence="7">CDP-ribitol ribitolphosphotransferase</fullName>
        <ecNumber evidence="7">2.7.8.14</ecNumber>
    </submittedName>
</protein>
<comment type="caution">
    <text evidence="7">The sequence shown here is derived from an EMBL/GenBank/DDBJ whole genome shotgun (WGS) entry which is preliminary data.</text>
</comment>
<keyword evidence="5" id="KW-0777">Teichoic acid biosynthesis</keyword>
<evidence type="ECO:0000256" key="4">
    <source>
        <dbReference type="ARBA" id="ARBA00022679"/>
    </source>
</evidence>
<dbReference type="Gene3D" id="3.40.50.11820">
    <property type="match status" value="1"/>
</dbReference>
<dbReference type="PANTHER" id="PTHR37316:SF2">
    <property type="entry name" value="TEICHOIC ACID RIBITOL-PHOSPHATE POLYMERASE TARK"/>
    <property type="match status" value="1"/>
</dbReference>
<keyword evidence="6" id="KW-0472">Membrane</keyword>
<evidence type="ECO:0000313" key="7">
    <source>
        <dbReference type="EMBL" id="MBA8916812.1"/>
    </source>
</evidence>
<comment type="similarity">
    <text evidence="2">Belongs to the CDP-glycerol glycerophosphotransferase family.</text>
</comment>
<evidence type="ECO:0000313" key="8">
    <source>
        <dbReference type="Proteomes" id="UP000517315"/>
    </source>
</evidence>
<evidence type="ECO:0000256" key="2">
    <source>
        <dbReference type="ARBA" id="ARBA00010488"/>
    </source>
</evidence>
<dbReference type="PANTHER" id="PTHR37316">
    <property type="entry name" value="TEICHOIC ACID GLYCEROL-PHOSPHATE PRIMASE"/>
    <property type="match status" value="1"/>
</dbReference>
<sequence length="387" mass="45715">MYMTKIVKVFFQIVYTVFSKLIPVNQQKIVIASYRDNNINENFKNVYDELIKQPHLKIVLLFRKSESGFLGKFFYINYLLRTLYHIATCKVLLLDDYYYPLYLIKKRSETKVVQIWHACGAFKKFGHSIKDKQGGPSSAYLKVVPVHSNYDVAIVSSEEAIGPFSEAFNMPKQKILATGVPRTDFFYSEKYICEVKKRFHEEYPELKNKVKVLYAPTYRGGVNKQHGEHFLLNHETLFRHLDPQHYELFINVHPYMRKTSFGEENISEKFTLYELMILSDVLVTDYSSVIFEYSLLNKPMFFYCPDLENYLQERDFYYPFHEFAPGPIRTKMEPLIEDLKNVSLDKTQTDFRSFSKRFMNRCDGHSTERVVSLILSLLNEGERVFEI</sequence>
<keyword evidence="4 7" id="KW-0808">Transferase</keyword>
<evidence type="ECO:0000256" key="5">
    <source>
        <dbReference type="ARBA" id="ARBA00022944"/>
    </source>
</evidence>
<organism evidence="7 8">
    <name type="scientific">Bacillus aerius</name>
    <dbReference type="NCBI Taxonomy" id="293388"/>
    <lineage>
        <taxon>Bacteria</taxon>
        <taxon>Bacillati</taxon>
        <taxon>Bacillota</taxon>
        <taxon>Bacilli</taxon>
        <taxon>Bacillales</taxon>
        <taxon>Bacillaceae</taxon>
        <taxon>Bacillus</taxon>
    </lineage>
</organism>
<evidence type="ECO:0000256" key="1">
    <source>
        <dbReference type="ARBA" id="ARBA00004202"/>
    </source>
</evidence>
<evidence type="ECO:0000256" key="6">
    <source>
        <dbReference type="ARBA" id="ARBA00023136"/>
    </source>
</evidence>
<evidence type="ECO:0000256" key="3">
    <source>
        <dbReference type="ARBA" id="ARBA00022475"/>
    </source>
</evidence>
<proteinExistence type="inferred from homology"/>